<dbReference type="EMBL" id="LK932403">
    <property type="protein sequence ID" value="CDS88250.1"/>
    <property type="molecule type" value="Genomic_DNA"/>
</dbReference>
<dbReference type="SUPFAM" id="SSF100950">
    <property type="entry name" value="NagB/RpiA/CoA transferase-like"/>
    <property type="match status" value="1"/>
</dbReference>
<evidence type="ECO:0000259" key="1">
    <source>
        <dbReference type="Pfam" id="PF02589"/>
    </source>
</evidence>
<protein>
    <recommendedName>
        <fullName evidence="1">LUD domain-containing protein</fullName>
    </recommendedName>
</protein>
<dbReference type="AlphaFoldDB" id="A0A069ANE1"/>
<sequence>MDQNLNWLNEKRIEKTIKSLENNNMKGYLVSNKEELLKKIEEIVKAGSLVGCGGSMTLFETGVIDFIREKYNFLDRYAKDIKPEEMKEIYRKSFSADAYFTSTNAITEDGELYNLDGNGNRVAAMIYGPDKVIVIAVVNKIVKDVDEAIKRTKTIAAPANCKRLSTNTGCKTTGICIDCSSPGRICCSYTLIKRQLTPERIHVIFLNEDFGY</sequence>
<dbReference type="PANTHER" id="PTHR36179">
    <property type="entry name" value="LUD_DOM DOMAIN-CONTAINING PROTEIN"/>
    <property type="match status" value="1"/>
</dbReference>
<evidence type="ECO:0000313" key="4">
    <source>
        <dbReference type="EMBL" id="CDT16785.1"/>
    </source>
</evidence>
<accession>A0A069ANE1</accession>
<reference evidence="4" key="1">
    <citation type="submission" date="2014-07" db="EMBL/GenBank/DDBJ databases">
        <authorList>
            <person name="Monot Marc"/>
        </authorList>
    </citation>
    <scope>NUCLEOTIDE SEQUENCE</scope>
    <source>
        <strain evidence="4">7032989</strain>
        <strain evidence="3">7032994</strain>
    </source>
</reference>
<dbReference type="InterPro" id="IPR009501">
    <property type="entry name" value="UCP020269"/>
</dbReference>
<name>A0A069ANE1_CLODI</name>
<dbReference type="EMBL" id="LK932994">
    <property type="protein sequence ID" value="CDT16785.1"/>
    <property type="molecule type" value="Genomic_DNA"/>
</dbReference>
<organism evidence="4">
    <name type="scientific">Clostridioides difficile</name>
    <name type="common">Peptoclostridium difficile</name>
    <dbReference type="NCBI Taxonomy" id="1496"/>
    <lineage>
        <taxon>Bacteria</taxon>
        <taxon>Bacillati</taxon>
        <taxon>Bacillota</taxon>
        <taxon>Clostridia</taxon>
        <taxon>Peptostreptococcales</taxon>
        <taxon>Peptostreptococcaceae</taxon>
        <taxon>Clostridioides</taxon>
    </lineage>
</organism>
<dbReference type="InterPro" id="IPR037171">
    <property type="entry name" value="NagB/RpiA_transferase-like"/>
</dbReference>
<dbReference type="RefSeq" id="WP_074073583.1">
    <property type="nucleotide sequence ID" value="NZ_CAADAM010000022.1"/>
</dbReference>
<dbReference type="InterPro" id="IPR003741">
    <property type="entry name" value="LUD_dom"/>
</dbReference>
<evidence type="ECO:0000313" key="3">
    <source>
        <dbReference type="EMBL" id="CDS88250.1"/>
    </source>
</evidence>
<dbReference type="Pfam" id="PF02589">
    <property type="entry name" value="LUD_dom"/>
    <property type="match status" value="1"/>
</dbReference>
<evidence type="ECO:0000313" key="2">
    <source>
        <dbReference type="EMBL" id="CDS88118.1"/>
    </source>
</evidence>
<dbReference type="PANTHER" id="PTHR36179:SF2">
    <property type="entry name" value="LUD DOMAIN-CONTAINING PROTEIN"/>
    <property type="match status" value="1"/>
</dbReference>
<feature type="domain" description="LUD" evidence="1">
    <location>
        <begin position="13"/>
        <end position="206"/>
    </location>
</feature>
<dbReference type="EMBL" id="LK932517">
    <property type="protein sequence ID" value="CDS88118.1"/>
    <property type="molecule type" value="Genomic_DNA"/>
</dbReference>
<gene>
    <name evidence="4" type="ORF">BN1095_330354</name>
    <name evidence="2" type="ORF">BN1096_630208</name>
    <name evidence="3" type="ORF">BN1097_640070</name>
</gene>
<proteinExistence type="predicted"/>
<dbReference type="PIRSF" id="PIRSF020269">
    <property type="entry name" value="DUF1121"/>
    <property type="match status" value="1"/>
</dbReference>